<protein>
    <submittedName>
        <fullName evidence="1">Uncharacterized protein</fullName>
    </submittedName>
</protein>
<gene>
    <name evidence="1" type="ordered locus">BCAN_A0397</name>
</gene>
<dbReference type="EMBL" id="CP000872">
    <property type="protein sequence ID" value="ABX61483.1"/>
    <property type="molecule type" value="Genomic_DNA"/>
</dbReference>
<organism evidence="1 2">
    <name type="scientific">Brucella canis (strain ATCC 23365 / NCTC 10854 / RM-666)</name>
    <dbReference type="NCBI Taxonomy" id="483179"/>
    <lineage>
        <taxon>Bacteria</taxon>
        <taxon>Pseudomonadati</taxon>
        <taxon>Pseudomonadota</taxon>
        <taxon>Alphaproteobacteria</taxon>
        <taxon>Hyphomicrobiales</taxon>
        <taxon>Brucellaceae</taxon>
        <taxon>Brucella/Ochrobactrum group</taxon>
        <taxon>Brucella</taxon>
    </lineage>
</organism>
<dbReference type="HOGENOM" id="CLU_3115344_0_0_5"/>
<proteinExistence type="predicted"/>
<dbReference type="Proteomes" id="UP000001385">
    <property type="component" value="Chromosome I"/>
</dbReference>
<accession>A9M8G7</accession>
<dbReference type="KEGG" id="bcs:BCAN_A0397"/>
<evidence type="ECO:0000313" key="2">
    <source>
        <dbReference type="Proteomes" id="UP000001385"/>
    </source>
</evidence>
<evidence type="ECO:0000313" key="1">
    <source>
        <dbReference type="EMBL" id="ABX61483.1"/>
    </source>
</evidence>
<sequence>MKIRAGLQFLRTAFLPEPDLSPIVFILSTDRYAAPVFARIFARNGIAK</sequence>
<reference evidence="1 2" key="1">
    <citation type="submission" date="2007-10" db="EMBL/GenBank/DDBJ databases">
        <title>Brucella canis ATCC 23365 whole genome shotgun sequencing project.</title>
        <authorList>
            <person name="Setubal J.C."/>
            <person name="Bowns C."/>
            <person name="Boyle S."/>
            <person name="Crasta O.R."/>
            <person name="Czar M.J."/>
            <person name="Dharmanolla C."/>
            <person name="Gillespie J.J."/>
            <person name="Kenyon R.W."/>
            <person name="Lu J."/>
            <person name="Mane S."/>
            <person name="Mohapatra S."/>
            <person name="Nagrani S."/>
            <person name="Purkayastha A."/>
            <person name="Rajasimha H.K."/>
            <person name="Shallom J.M."/>
            <person name="Shallom S."/>
            <person name="Shukla M."/>
            <person name="Snyder E.E."/>
            <person name="Sobral B.W."/>
            <person name="Wattam A.R."/>
            <person name="Will R."/>
            <person name="Williams K."/>
            <person name="Yoo H."/>
            <person name="Bruce D."/>
            <person name="Detter C."/>
            <person name="Munk C."/>
            <person name="Brettin T.S."/>
        </authorList>
    </citation>
    <scope>NUCLEOTIDE SEQUENCE [LARGE SCALE GENOMIC DNA]</scope>
    <source>
        <strain evidence="2">ATCC 23365 / NCTC 10854 / RM-666</strain>
    </source>
</reference>
<dbReference type="AlphaFoldDB" id="A9M8G7"/>
<name>A9M8G7_BRUC2</name>
<keyword evidence="2" id="KW-1185">Reference proteome</keyword>